<reference evidence="1 2" key="1">
    <citation type="submission" date="2018-10" db="EMBL/GenBank/DDBJ databases">
        <title>Natrarchaeobius chitinivorans gen. nov., sp. nov., and Natrarchaeobius haloalkaliphilus sp. nov., alkaliphilic, chitin-utilizing haloarchaea from hypersaline alkaline lakes.</title>
        <authorList>
            <person name="Sorokin D.Y."/>
            <person name="Elcheninov A.G."/>
            <person name="Kostrikina N.A."/>
            <person name="Bale N.J."/>
            <person name="Sinninghe Damste J.S."/>
            <person name="Khijniak T.V."/>
            <person name="Kublanov I.V."/>
            <person name="Toshchakov S.V."/>
        </authorList>
    </citation>
    <scope>NUCLEOTIDE SEQUENCE [LARGE SCALE GENOMIC DNA]</scope>
    <source>
        <strain evidence="1 2">AArcht7</strain>
    </source>
</reference>
<name>A0A3N6MBD8_NATCH</name>
<dbReference type="Proteomes" id="UP000281431">
    <property type="component" value="Unassembled WGS sequence"/>
</dbReference>
<dbReference type="Gene3D" id="1.10.10.10">
    <property type="entry name" value="Winged helix-like DNA-binding domain superfamily/Winged helix DNA-binding domain"/>
    <property type="match status" value="1"/>
</dbReference>
<organism evidence="1 2">
    <name type="scientific">Natrarchaeobius chitinivorans</name>
    <dbReference type="NCBI Taxonomy" id="1679083"/>
    <lineage>
        <taxon>Archaea</taxon>
        <taxon>Methanobacteriati</taxon>
        <taxon>Methanobacteriota</taxon>
        <taxon>Stenosarchaea group</taxon>
        <taxon>Halobacteria</taxon>
        <taxon>Halobacteriales</taxon>
        <taxon>Natrialbaceae</taxon>
        <taxon>Natrarchaeobius</taxon>
    </lineage>
</organism>
<accession>A0A3N6MBD8</accession>
<gene>
    <name evidence="1" type="ORF">EA472_22735</name>
</gene>
<proteinExistence type="predicted"/>
<sequence length="78" mass="8506">MSDSPFPTAISDHSSTAKLVYVVLESAETSLTQAEIADRAAIDPRTAREALYALEDTGVITRDRGLTDAREKFYSANK</sequence>
<evidence type="ECO:0000313" key="1">
    <source>
        <dbReference type="EMBL" id="RQG93750.1"/>
    </source>
</evidence>
<comment type="caution">
    <text evidence="1">The sequence shown here is derived from an EMBL/GenBank/DDBJ whole genome shotgun (WGS) entry which is preliminary data.</text>
</comment>
<keyword evidence="2" id="KW-1185">Reference proteome</keyword>
<protein>
    <submittedName>
        <fullName evidence="1">ArsR family transcriptional regulator</fullName>
    </submittedName>
</protein>
<evidence type="ECO:0000313" key="2">
    <source>
        <dbReference type="Proteomes" id="UP000281431"/>
    </source>
</evidence>
<dbReference type="SUPFAM" id="SSF46785">
    <property type="entry name" value="Winged helix' DNA-binding domain"/>
    <property type="match status" value="1"/>
</dbReference>
<dbReference type="InterPro" id="IPR036390">
    <property type="entry name" value="WH_DNA-bd_sf"/>
</dbReference>
<dbReference type="EMBL" id="REFZ01000069">
    <property type="protein sequence ID" value="RQG93750.1"/>
    <property type="molecule type" value="Genomic_DNA"/>
</dbReference>
<dbReference type="AlphaFoldDB" id="A0A3N6MBD8"/>
<dbReference type="InterPro" id="IPR036388">
    <property type="entry name" value="WH-like_DNA-bd_sf"/>
</dbReference>